<name>A0AAN6QHL9_9PEZI</name>
<dbReference type="Proteomes" id="UP001302812">
    <property type="component" value="Unassembled WGS sequence"/>
</dbReference>
<evidence type="ECO:0000313" key="2">
    <source>
        <dbReference type="Proteomes" id="UP001302812"/>
    </source>
</evidence>
<gene>
    <name evidence="1" type="ORF">N656DRAFT_785294</name>
</gene>
<reference evidence="1" key="1">
    <citation type="journal article" date="2023" name="Mol. Phylogenet. Evol.">
        <title>Genome-scale phylogeny and comparative genomics of the fungal order Sordariales.</title>
        <authorList>
            <person name="Hensen N."/>
            <person name="Bonometti L."/>
            <person name="Westerberg I."/>
            <person name="Brannstrom I.O."/>
            <person name="Guillou S."/>
            <person name="Cros-Aarteil S."/>
            <person name="Calhoun S."/>
            <person name="Haridas S."/>
            <person name="Kuo A."/>
            <person name="Mondo S."/>
            <person name="Pangilinan J."/>
            <person name="Riley R."/>
            <person name="LaButti K."/>
            <person name="Andreopoulos B."/>
            <person name="Lipzen A."/>
            <person name="Chen C."/>
            <person name="Yan M."/>
            <person name="Daum C."/>
            <person name="Ng V."/>
            <person name="Clum A."/>
            <person name="Steindorff A."/>
            <person name="Ohm R.A."/>
            <person name="Martin F."/>
            <person name="Silar P."/>
            <person name="Natvig D.O."/>
            <person name="Lalanne C."/>
            <person name="Gautier V."/>
            <person name="Ament-Velasquez S.L."/>
            <person name="Kruys A."/>
            <person name="Hutchinson M.I."/>
            <person name="Powell A.J."/>
            <person name="Barry K."/>
            <person name="Miller A.N."/>
            <person name="Grigoriev I.V."/>
            <person name="Debuchy R."/>
            <person name="Gladieux P."/>
            <person name="Hiltunen Thoren M."/>
            <person name="Johannesson H."/>
        </authorList>
    </citation>
    <scope>NUCLEOTIDE SEQUENCE</scope>
    <source>
        <strain evidence="1">CBS 508.74</strain>
    </source>
</reference>
<accession>A0AAN6QHL9</accession>
<proteinExistence type="predicted"/>
<keyword evidence="2" id="KW-1185">Reference proteome</keyword>
<protein>
    <submittedName>
        <fullName evidence="1">Uncharacterized protein</fullName>
    </submittedName>
</protein>
<organism evidence="1 2">
    <name type="scientific">Canariomyces notabilis</name>
    <dbReference type="NCBI Taxonomy" id="2074819"/>
    <lineage>
        <taxon>Eukaryota</taxon>
        <taxon>Fungi</taxon>
        <taxon>Dikarya</taxon>
        <taxon>Ascomycota</taxon>
        <taxon>Pezizomycotina</taxon>
        <taxon>Sordariomycetes</taxon>
        <taxon>Sordariomycetidae</taxon>
        <taxon>Sordariales</taxon>
        <taxon>Chaetomiaceae</taxon>
        <taxon>Canariomyces</taxon>
    </lineage>
</organism>
<comment type="caution">
    <text evidence="1">The sequence shown here is derived from an EMBL/GenBank/DDBJ whole genome shotgun (WGS) entry which is preliminary data.</text>
</comment>
<dbReference type="RefSeq" id="XP_064664962.1">
    <property type="nucleotide sequence ID" value="XM_064816347.1"/>
</dbReference>
<reference evidence="1" key="2">
    <citation type="submission" date="2023-05" db="EMBL/GenBank/DDBJ databases">
        <authorList>
            <consortium name="Lawrence Berkeley National Laboratory"/>
            <person name="Steindorff A."/>
            <person name="Hensen N."/>
            <person name="Bonometti L."/>
            <person name="Westerberg I."/>
            <person name="Brannstrom I.O."/>
            <person name="Guillou S."/>
            <person name="Cros-Aarteil S."/>
            <person name="Calhoun S."/>
            <person name="Haridas S."/>
            <person name="Kuo A."/>
            <person name="Mondo S."/>
            <person name="Pangilinan J."/>
            <person name="Riley R."/>
            <person name="Labutti K."/>
            <person name="Andreopoulos B."/>
            <person name="Lipzen A."/>
            <person name="Chen C."/>
            <person name="Yanf M."/>
            <person name="Daum C."/>
            <person name="Ng V."/>
            <person name="Clum A."/>
            <person name="Ohm R."/>
            <person name="Martin F."/>
            <person name="Silar P."/>
            <person name="Natvig D."/>
            <person name="Lalanne C."/>
            <person name="Gautier V."/>
            <person name="Ament-Velasquez S.L."/>
            <person name="Kruys A."/>
            <person name="Hutchinson M.I."/>
            <person name="Powell A.J."/>
            <person name="Barry K."/>
            <person name="Miller A.N."/>
            <person name="Grigoriev I.V."/>
            <person name="Debuchy R."/>
            <person name="Gladieux P."/>
            <person name="Thoren M.H."/>
            <person name="Johannesson H."/>
        </authorList>
    </citation>
    <scope>NUCLEOTIDE SEQUENCE</scope>
    <source>
        <strain evidence="1">CBS 508.74</strain>
    </source>
</reference>
<evidence type="ECO:0000313" key="1">
    <source>
        <dbReference type="EMBL" id="KAK4107392.1"/>
    </source>
</evidence>
<dbReference type="GeneID" id="89940472"/>
<dbReference type="EMBL" id="MU853374">
    <property type="protein sequence ID" value="KAK4107392.1"/>
    <property type="molecule type" value="Genomic_DNA"/>
</dbReference>
<dbReference type="AlphaFoldDB" id="A0AAN6QHL9"/>
<sequence length="98" mass="11252">MSGTQLVVGSLKQPSREHGLFLYQGRRRRHLPLAKRNPFPSCSPIQEPHIQPNQILAQCYFGHIPLHRAIETWKRVFPGGANETTTVTWYPFSTLPYP</sequence>